<dbReference type="InterPro" id="IPR011990">
    <property type="entry name" value="TPR-like_helical_dom_sf"/>
</dbReference>
<evidence type="ECO:0000313" key="5">
    <source>
        <dbReference type="Proteomes" id="UP001497516"/>
    </source>
</evidence>
<organism evidence="4 5">
    <name type="scientific">Linum trigynum</name>
    <dbReference type="NCBI Taxonomy" id="586398"/>
    <lineage>
        <taxon>Eukaryota</taxon>
        <taxon>Viridiplantae</taxon>
        <taxon>Streptophyta</taxon>
        <taxon>Embryophyta</taxon>
        <taxon>Tracheophyta</taxon>
        <taxon>Spermatophyta</taxon>
        <taxon>Magnoliopsida</taxon>
        <taxon>eudicotyledons</taxon>
        <taxon>Gunneridae</taxon>
        <taxon>Pentapetalae</taxon>
        <taxon>rosids</taxon>
        <taxon>fabids</taxon>
        <taxon>Malpighiales</taxon>
        <taxon>Linaceae</taxon>
        <taxon>Linum</taxon>
    </lineage>
</organism>
<dbReference type="NCBIfam" id="TIGR00756">
    <property type="entry name" value="PPR"/>
    <property type="match status" value="2"/>
</dbReference>
<evidence type="ECO:0000256" key="2">
    <source>
        <dbReference type="ARBA" id="ARBA00022737"/>
    </source>
</evidence>
<feature type="repeat" description="PPR" evidence="3">
    <location>
        <begin position="119"/>
        <end position="153"/>
    </location>
</feature>
<reference evidence="4 5" key="1">
    <citation type="submission" date="2024-04" db="EMBL/GenBank/DDBJ databases">
        <authorList>
            <person name="Fracassetti M."/>
        </authorList>
    </citation>
    <scope>NUCLEOTIDE SEQUENCE [LARGE SCALE GENOMIC DNA]</scope>
</reference>
<evidence type="ECO:0000313" key="4">
    <source>
        <dbReference type="EMBL" id="CAL1360527.1"/>
    </source>
</evidence>
<accession>A0AAV2CXD4</accession>
<feature type="repeat" description="PPR" evidence="3">
    <location>
        <begin position="154"/>
        <end position="188"/>
    </location>
</feature>
<dbReference type="EMBL" id="OZ034814">
    <property type="protein sequence ID" value="CAL1360527.1"/>
    <property type="molecule type" value="Genomic_DNA"/>
</dbReference>
<dbReference type="Pfam" id="PF13041">
    <property type="entry name" value="PPR_2"/>
    <property type="match status" value="1"/>
</dbReference>
<comment type="similarity">
    <text evidence="1">Belongs to the PPR family. P subfamily.</text>
</comment>
<dbReference type="Pfam" id="PF01535">
    <property type="entry name" value="PPR"/>
    <property type="match status" value="1"/>
</dbReference>
<name>A0AAV2CXD4_9ROSI</name>
<feature type="repeat" description="PPR" evidence="3">
    <location>
        <begin position="189"/>
        <end position="223"/>
    </location>
</feature>
<evidence type="ECO:0000256" key="3">
    <source>
        <dbReference type="PROSITE-ProRule" id="PRU00708"/>
    </source>
</evidence>
<keyword evidence="5" id="KW-1185">Reference proteome</keyword>
<dbReference type="Gene3D" id="1.25.40.10">
    <property type="entry name" value="Tetratricopeptide repeat domain"/>
    <property type="match status" value="2"/>
</dbReference>
<keyword evidence="2" id="KW-0677">Repeat</keyword>
<dbReference type="AlphaFoldDB" id="A0AAV2CXD4"/>
<gene>
    <name evidence="4" type="ORF">LTRI10_LOCUS7961</name>
</gene>
<evidence type="ECO:0000256" key="1">
    <source>
        <dbReference type="ARBA" id="ARBA00007626"/>
    </source>
</evidence>
<dbReference type="Proteomes" id="UP001497516">
    <property type="component" value="Chromosome 10"/>
</dbReference>
<sequence length="227" mass="25438">MVGRVSRCQCFQFNAIQQLSMARIIHRNCSLFHRRRKTGMTPTPSSYFASNSTTPTTSNSVTFASVDDALDSFSKMLHMNPRPSVVKFGQLVNSLVRMNAFQAALYASRQMELAGVPHNLYTLSMLLRCFCKFGRVDFGYAVLSRALKFGIQFDDVMLSTLIDGLCKVGRVIEAARLVHKIRILGYHPDAFSYTIIIDGLCKLGQTSAGLELLKNMKEFGCQPNEWS</sequence>
<dbReference type="PANTHER" id="PTHR47941">
    <property type="entry name" value="PENTATRICOPEPTIDE REPEAT-CONTAINING PROTEIN 3, MITOCHONDRIAL"/>
    <property type="match status" value="1"/>
</dbReference>
<protein>
    <recommendedName>
        <fullName evidence="6">Pentatricopeptide repeat-containing protein</fullName>
    </recommendedName>
</protein>
<evidence type="ECO:0008006" key="6">
    <source>
        <dbReference type="Google" id="ProtNLM"/>
    </source>
</evidence>
<proteinExistence type="inferred from homology"/>
<dbReference type="InterPro" id="IPR002885">
    <property type="entry name" value="PPR_rpt"/>
</dbReference>
<dbReference type="PROSITE" id="PS51375">
    <property type="entry name" value="PPR"/>
    <property type="match status" value="3"/>
</dbReference>